<dbReference type="AlphaFoldDB" id="A0A386ZCG9"/>
<reference evidence="10 11" key="1">
    <citation type="submission" date="2018-09" db="EMBL/GenBank/DDBJ databases">
        <title>Nocardia yunnanensis sp. nov., an actinomycete isolated from a soil sample.</title>
        <authorList>
            <person name="Zhang J."/>
        </authorList>
    </citation>
    <scope>NUCLEOTIDE SEQUENCE [LARGE SCALE GENOMIC DNA]</scope>
    <source>
        <strain evidence="10 11">CFHS0054</strain>
    </source>
</reference>
<accession>A0A386ZCG9</accession>
<dbReference type="RefSeq" id="WP_120736246.1">
    <property type="nucleotide sequence ID" value="NZ_CP032568.1"/>
</dbReference>
<protein>
    <submittedName>
        <fullName evidence="10">DHA2 family efflux MFS transporter permease subunit</fullName>
    </submittedName>
</protein>
<keyword evidence="3" id="KW-0813">Transport</keyword>
<feature type="transmembrane region" description="Helical" evidence="8">
    <location>
        <begin position="273"/>
        <end position="299"/>
    </location>
</feature>
<evidence type="ECO:0000313" key="11">
    <source>
        <dbReference type="Proteomes" id="UP000267164"/>
    </source>
</evidence>
<name>A0A386ZCG9_9NOCA</name>
<feature type="transmembrane region" description="Helical" evidence="8">
    <location>
        <begin position="369"/>
        <end position="394"/>
    </location>
</feature>
<feature type="transmembrane region" description="Helical" evidence="8">
    <location>
        <begin position="115"/>
        <end position="136"/>
    </location>
</feature>
<dbReference type="Proteomes" id="UP000267164">
    <property type="component" value="Chromosome"/>
</dbReference>
<keyword evidence="6 8" id="KW-1133">Transmembrane helix</keyword>
<feature type="transmembrane region" description="Helical" evidence="8">
    <location>
        <begin position="479"/>
        <end position="497"/>
    </location>
</feature>
<dbReference type="Pfam" id="PF07690">
    <property type="entry name" value="MFS_1"/>
    <property type="match status" value="1"/>
</dbReference>
<dbReference type="CDD" id="cd17502">
    <property type="entry name" value="MFS_Azr1_MDR_like"/>
    <property type="match status" value="1"/>
</dbReference>
<dbReference type="SUPFAM" id="SSF103473">
    <property type="entry name" value="MFS general substrate transporter"/>
    <property type="match status" value="1"/>
</dbReference>
<proteinExistence type="inferred from homology"/>
<feature type="domain" description="Major facilitator superfamily (MFS) profile" evidence="9">
    <location>
        <begin position="25"/>
        <end position="502"/>
    </location>
</feature>
<keyword evidence="5 8" id="KW-0812">Transmembrane</keyword>
<dbReference type="Gene3D" id="1.10.10.10">
    <property type="entry name" value="Winged helix-like DNA-binding domain superfamily/Winged helix DNA-binding domain"/>
    <property type="match status" value="1"/>
</dbReference>
<evidence type="ECO:0000256" key="3">
    <source>
        <dbReference type="ARBA" id="ARBA00022448"/>
    </source>
</evidence>
<feature type="transmembrane region" description="Helical" evidence="8">
    <location>
        <begin position="344"/>
        <end position="363"/>
    </location>
</feature>
<dbReference type="InterPro" id="IPR011701">
    <property type="entry name" value="MFS"/>
</dbReference>
<feature type="transmembrane region" description="Helical" evidence="8">
    <location>
        <begin position="24"/>
        <end position="47"/>
    </location>
</feature>
<feature type="transmembrane region" description="Helical" evidence="8">
    <location>
        <begin position="319"/>
        <end position="337"/>
    </location>
</feature>
<dbReference type="GO" id="GO:0005886">
    <property type="term" value="C:plasma membrane"/>
    <property type="evidence" value="ECO:0007669"/>
    <property type="project" value="UniProtKB-SubCell"/>
</dbReference>
<keyword evidence="11" id="KW-1185">Reference proteome</keyword>
<organism evidence="10 11">
    <name type="scientific">Nocardia yunnanensis</name>
    <dbReference type="NCBI Taxonomy" id="2382165"/>
    <lineage>
        <taxon>Bacteria</taxon>
        <taxon>Bacillati</taxon>
        <taxon>Actinomycetota</taxon>
        <taxon>Actinomycetes</taxon>
        <taxon>Mycobacteriales</taxon>
        <taxon>Nocardiaceae</taxon>
        <taxon>Nocardia</taxon>
    </lineage>
</organism>
<dbReference type="KEGG" id="nyu:D7D52_11125"/>
<dbReference type="Gene3D" id="1.20.1250.20">
    <property type="entry name" value="MFS general substrate transporter like domains"/>
    <property type="match status" value="1"/>
</dbReference>
<evidence type="ECO:0000256" key="8">
    <source>
        <dbReference type="SAM" id="Phobius"/>
    </source>
</evidence>
<keyword evidence="4" id="KW-1003">Cell membrane</keyword>
<evidence type="ECO:0000313" key="10">
    <source>
        <dbReference type="EMBL" id="AYF74325.1"/>
    </source>
</evidence>
<evidence type="ECO:0000256" key="7">
    <source>
        <dbReference type="ARBA" id="ARBA00023136"/>
    </source>
</evidence>
<dbReference type="InterPro" id="IPR036259">
    <property type="entry name" value="MFS_trans_sf"/>
</dbReference>
<feature type="transmembrane region" description="Helical" evidence="8">
    <location>
        <begin position="89"/>
        <end position="109"/>
    </location>
</feature>
<dbReference type="InterPro" id="IPR036388">
    <property type="entry name" value="WH-like_DNA-bd_sf"/>
</dbReference>
<evidence type="ECO:0000256" key="1">
    <source>
        <dbReference type="ARBA" id="ARBA00004651"/>
    </source>
</evidence>
<dbReference type="Gene3D" id="1.20.1720.10">
    <property type="entry name" value="Multidrug resistance protein D"/>
    <property type="match status" value="1"/>
</dbReference>
<dbReference type="PRINTS" id="PR01036">
    <property type="entry name" value="TCRTETB"/>
</dbReference>
<feature type="transmembrane region" description="Helical" evidence="8">
    <location>
        <begin position="208"/>
        <end position="228"/>
    </location>
</feature>
<dbReference type="PANTHER" id="PTHR23501:SF197">
    <property type="entry name" value="COMD"/>
    <property type="match status" value="1"/>
</dbReference>
<evidence type="ECO:0000259" key="9">
    <source>
        <dbReference type="PROSITE" id="PS50850"/>
    </source>
</evidence>
<dbReference type="PANTHER" id="PTHR23501">
    <property type="entry name" value="MAJOR FACILITATOR SUPERFAMILY"/>
    <property type="match status" value="1"/>
</dbReference>
<dbReference type="EMBL" id="CP032568">
    <property type="protein sequence ID" value="AYF74325.1"/>
    <property type="molecule type" value="Genomic_DNA"/>
</dbReference>
<feature type="transmembrane region" description="Helical" evidence="8">
    <location>
        <begin position="240"/>
        <end position="261"/>
    </location>
</feature>
<sequence>MTGASATAQQPAPPPPLSKARRNVVFGTVALGMLMAALDSTIVSTALPTIVADLGGAGHMAWVVTAYLVAEAIATALSGKFGDLFGRKLVFQVSGAVFIVGSMVAGLAHGMTLLIFARAIQGLGAGGLMVTSMALIADVIPLRERGKYQGALGAVFGITTVIGPTLGGLFTDHLSWRWCFYVNVPLAIVMILLAARTIPMTRSAVKPVLDYLGIALVAVGVTCLILGLEWGGQEYAWGSSMILGLFAAAVVALASFVFAELRAREPMLPMHLFRSNVFTVCSILSFIVGFALLGAMTYLPAYLQYVEGVSATASGVRTLPLVVGLFITSILSGNIVGKTGQYKVFPILGCAVMAVGLYLMSTMGPGTGFWVMSLYMLILGLGVGLAMQVLTIAVQNSVPYSDLGTATSGVTFFRTIGSAFGTTVFGTLYSNHLRPDLEAALIESRVPPQVAQNPAALRELPGPQAAPIVQAYADSIDFVFRWVVPVAVLGFAVAFLLKQVKLRDSARAEATDVGEQFSMPDSPDRLVQLERAVARVLRKLRDNAVPDPGILAAAGSSLGRDEAWALGQVRMYNRLRGTANLRDIARTHWIPAELIGPVYDKAERDGLLRRAGDELALTDKGVQEVDRVRAAWKRWVETQLTDWDCAGPEDRALLDQAIDNIAGKLLDEADRPDALPVGR</sequence>
<keyword evidence="7 8" id="KW-0472">Membrane</keyword>
<dbReference type="SUPFAM" id="SSF46785">
    <property type="entry name" value="Winged helix' DNA-binding domain"/>
    <property type="match status" value="1"/>
</dbReference>
<dbReference type="GO" id="GO:0022857">
    <property type="term" value="F:transmembrane transporter activity"/>
    <property type="evidence" value="ECO:0007669"/>
    <property type="project" value="InterPro"/>
</dbReference>
<dbReference type="NCBIfam" id="TIGR00711">
    <property type="entry name" value="efflux_EmrB"/>
    <property type="match status" value="1"/>
</dbReference>
<evidence type="ECO:0000256" key="2">
    <source>
        <dbReference type="ARBA" id="ARBA00007520"/>
    </source>
</evidence>
<dbReference type="InterPro" id="IPR036390">
    <property type="entry name" value="WH_DNA-bd_sf"/>
</dbReference>
<feature type="transmembrane region" description="Helical" evidence="8">
    <location>
        <begin position="175"/>
        <end position="196"/>
    </location>
</feature>
<dbReference type="FunFam" id="1.20.1720.10:FF:000004">
    <property type="entry name" value="EmrB/QacA family drug resistance transporter"/>
    <property type="match status" value="1"/>
</dbReference>
<evidence type="ECO:0000256" key="4">
    <source>
        <dbReference type="ARBA" id="ARBA00022475"/>
    </source>
</evidence>
<comment type="similarity">
    <text evidence="2">Belongs to the major facilitator superfamily. TCR/Tet family.</text>
</comment>
<comment type="subcellular location">
    <subcellularLocation>
        <location evidence="1">Cell membrane</location>
        <topology evidence="1">Multi-pass membrane protein</topology>
    </subcellularLocation>
</comment>
<evidence type="ECO:0000256" key="5">
    <source>
        <dbReference type="ARBA" id="ARBA00022692"/>
    </source>
</evidence>
<feature type="transmembrane region" description="Helical" evidence="8">
    <location>
        <begin position="59"/>
        <end position="77"/>
    </location>
</feature>
<feature type="transmembrane region" description="Helical" evidence="8">
    <location>
        <begin position="148"/>
        <end position="169"/>
    </location>
</feature>
<dbReference type="InterPro" id="IPR004638">
    <property type="entry name" value="EmrB-like"/>
</dbReference>
<feature type="transmembrane region" description="Helical" evidence="8">
    <location>
        <begin position="406"/>
        <end position="429"/>
    </location>
</feature>
<evidence type="ECO:0000256" key="6">
    <source>
        <dbReference type="ARBA" id="ARBA00022989"/>
    </source>
</evidence>
<dbReference type="OrthoDB" id="7375466at2"/>
<dbReference type="PROSITE" id="PS50850">
    <property type="entry name" value="MFS"/>
    <property type="match status" value="1"/>
</dbReference>
<dbReference type="InterPro" id="IPR020846">
    <property type="entry name" value="MFS_dom"/>
</dbReference>
<gene>
    <name evidence="10" type="ORF">D7D52_11125</name>
</gene>